<dbReference type="EMBL" id="PNCM01000072">
    <property type="protein sequence ID" value="TMP77350.1"/>
    <property type="molecule type" value="Genomic_DNA"/>
</dbReference>
<evidence type="ECO:0000313" key="2">
    <source>
        <dbReference type="EMBL" id="TMP77350.1"/>
    </source>
</evidence>
<evidence type="ECO:0000313" key="3">
    <source>
        <dbReference type="Proteomes" id="UP000307362"/>
    </source>
</evidence>
<dbReference type="Proteomes" id="UP000307362">
    <property type="component" value="Unassembled WGS sequence"/>
</dbReference>
<dbReference type="AlphaFoldDB" id="A0A5S3YP37"/>
<keyword evidence="1" id="KW-0472">Membrane</keyword>
<accession>A0A5S3YP37</accession>
<feature type="transmembrane region" description="Helical" evidence="1">
    <location>
        <begin position="40"/>
        <end position="59"/>
    </location>
</feature>
<organism evidence="2 3">
    <name type="scientific">Pseudoalteromonas phenolica</name>
    <dbReference type="NCBI Taxonomy" id="161398"/>
    <lineage>
        <taxon>Bacteria</taxon>
        <taxon>Pseudomonadati</taxon>
        <taxon>Pseudomonadota</taxon>
        <taxon>Gammaproteobacteria</taxon>
        <taxon>Alteromonadales</taxon>
        <taxon>Pseudoalteromonadaceae</taxon>
        <taxon>Pseudoalteromonas</taxon>
    </lineage>
</organism>
<protein>
    <submittedName>
        <fullName evidence="2">Uncharacterized protein</fullName>
    </submittedName>
</protein>
<gene>
    <name evidence="2" type="ORF">CWB73_20300</name>
</gene>
<name>A0A5S3YP37_9GAMM</name>
<reference evidence="3" key="2">
    <citation type="submission" date="2019-06" db="EMBL/GenBank/DDBJ databases">
        <title>Co-occurence of chitin degradation, pigmentation and bioactivity in marine Pseudoalteromonas.</title>
        <authorList>
            <person name="Sonnenschein E.C."/>
            <person name="Bech P.K."/>
        </authorList>
    </citation>
    <scope>NUCLEOTIDE SEQUENCE [LARGE SCALE GENOMIC DNA]</scope>
    <source>
        <strain evidence="3">S1189</strain>
    </source>
</reference>
<proteinExistence type="predicted"/>
<sequence length="77" mass="8383">MKKLGAYAFILLGILLAIFGVLSAVTSIPQFMELDFSQPYNWGFIGGRVIIIILILLLAKASFNKGKKLKLLISNGA</sequence>
<dbReference type="RefSeq" id="WP_138569238.1">
    <property type="nucleotide sequence ID" value="NZ_PNCM01000072.1"/>
</dbReference>
<keyword evidence="1" id="KW-1133">Transmembrane helix</keyword>
<keyword evidence="1" id="KW-0812">Transmembrane</keyword>
<comment type="caution">
    <text evidence="2">The sequence shown here is derived from an EMBL/GenBank/DDBJ whole genome shotgun (WGS) entry which is preliminary data.</text>
</comment>
<evidence type="ECO:0000256" key="1">
    <source>
        <dbReference type="SAM" id="Phobius"/>
    </source>
</evidence>
<reference evidence="2 3" key="1">
    <citation type="submission" date="2017-12" db="EMBL/GenBank/DDBJ databases">
        <authorList>
            <person name="Paulsen S."/>
            <person name="Gram L.K."/>
        </authorList>
    </citation>
    <scope>NUCLEOTIDE SEQUENCE [LARGE SCALE GENOMIC DNA]</scope>
    <source>
        <strain evidence="2 3">S1189</strain>
    </source>
</reference>